<evidence type="ECO:0000313" key="3">
    <source>
        <dbReference type="Proteomes" id="UP000429232"/>
    </source>
</evidence>
<dbReference type="KEGG" id="mgik:GO620_009610"/>
<protein>
    <submittedName>
        <fullName evidence="2">DUF4294 domain-containing protein</fullName>
    </submittedName>
</protein>
<proteinExistence type="predicted"/>
<evidence type="ECO:0000256" key="1">
    <source>
        <dbReference type="SAM" id="SignalP"/>
    </source>
</evidence>
<dbReference type="Pfam" id="PF14127">
    <property type="entry name" value="DUF4294"/>
    <property type="match status" value="1"/>
</dbReference>
<reference evidence="2 3" key="1">
    <citation type="submission" date="2020-12" db="EMBL/GenBank/DDBJ databases">
        <title>HMF7856_wgs.fasta genome submission.</title>
        <authorList>
            <person name="Kang H."/>
            <person name="Kim H."/>
            <person name="Joh K."/>
        </authorList>
    </citation>
    <scope>NUCLEOTIDE SEQUENCE [LARGE SCALE GENOMIC DNA]</scope>
    <source>
        <strain evidence="2 3">HMF7856</strain>
    </source>
</reference>
<dbReference type="InterPro" id="IPR025636">
    <property type="entry name" value="DUF4294"/>
</dbReference>
<gene>
    <name evidence="2" type="ORF">GO620_009610</name>
</gene>
<dbReference type="RefSeq" id="WP_157526116.1">
    <property type="nucleotide sequence ID" value="NZ_CP066775.1"/>
</dbReference>
<organism evidence="2 3">
    <name type="scientific">Mucilaginibacter ginkgonis</name>
    <dbReference type="NCBI Taxonomy" id="2682091"/>
    <lineage>
        <taxon>Bacteria</taxon>
        <taxon>Pseudomonadati</taxon>
        <taxon>Bacteroidota</taxon>
        <taxon>Sphingobacteriia</taxon>
        <taxon>Sphingobacteriales</taxon>
        <taxon>Sphingobacteriaceae</taxon>
        <taxon>Mucilaginibacter</taxon>
    </lineage>
</organism>
<sequence length="203" mass="23531">MKLFALFVFLLAAVTLTKAQNMPARPVTGKNDTIKTYLTNYNGELIPWIVTPEIKIVDTRIFASEADRQAYYRLRYNVLKVWPYAKFAASRYEQLQRDLALTGDKDKQKELRKACEDQIKELFNREIKNLTITQGEVLIKLIARETGNTSYTLAKDMKGGFHAFMYQSVARVFGHNLKQEYDPREEHDIEAILFQAGYTSNLY</sequence>
<keyword evidence="1" id="KW-0732">Signal</keyword>
<accession>A0A6I4IP31</accession>
<dbReference type="EMBL" id="CP066775">
    <property type="protein sequence ID" value="QQL48449.1"/>
    <property type="molecule type" value="Genomic_DNA"/>
</dbReference>
<name>A0A6I4IP31_9SPHI</name>
<feature type="signal peptide" evidence="1">
    <location>
        <begin position="1"/>
        <end position="19"/>
    </location>
</feature>
<dbReference type="AlphaFoldDB" id="A0A6I4IP31"/>
<dbReference type="Proteomes" id="UP000429232">
    <property type="component" value="Chromosome"/>
</dbReference>
<keyword evidence="3" id="KW-1185">Reference proteome</keyword>
<evidence type="ECO:0000313" key="2">
    <source>
        <dbReference type="EMBL" id="QQL48449.1"/>
    </source>
</evidence>
<feature type="chain" id="PRO_5035143932" evidence="1">
    <location>
        <begin position="20"/>
        <end position="203"/>
    </location>
</feature>